<accession>A0A8H3FA90</accession>
<dbReference type="GO" id="GO:0003824">
    <property type="term" value="F:catalytic activity"/>
    <property type="evidence" value="ECO:0007669"/>
    <property type="project" value="InterPro"/>
</dbReference>
<evidence type="ECO:0000313" key="5">
    <source>
        <dbReference type="Proteomes" id="UP000664169"/>
    </source>
</evidence>
<dbReference type="InterPro" id="IPR056884">
    <property type="entry name" value="NPHP3-like_N"/>
</dbReference>
<dbReference type="Pfam" id="PF24883">
    <property type="entry name" value="NPHP3_N"/>
    <property type="match status" value="1"/>
</dbReference>
<dbReference type="InterPro" id="IPR015943">
    <property type="entry name" value="WD40/YVTN_repeat-like_dom_sf"/>
</dbReference>
<gene>
    <name evidence="4" type="ORF">GOMPHAMPRED_001919</name>
</gene>
<dbReference type="Proteomes" id="UP000664169">
    <property type="component" value="Unassembled WGS sequence"/>
</dbReference>
<dbReference type="Gene3D" id="3.40.50.1580">
    <property type="entry name" value="Nucleoside phosphorylase domain"/>
    <property type="match status" value="1"/>
</dbReference>
<evidence type="ECO:0000259" key="3">
    <source>
        <dbReference type="Pfam" id="PF24883"/>
    </source>
</evidence>
<dbReference type="GO" id="GO:0009116">
    <property type="term" value="P:nucleoside metabolic process"/>
    <property type="evidence" value="ECO:0007669"/>
    <property type="project" value="InterPro"/>
</dbReference>
<dbReference type="InterPro" id="IPR053137">
    <property type="entry name" value="NLR-like"/>
</dbReference>
<dbReference type="InterPro" id="IPR000845">
    <property type="entry name" value="Nucleoside_phosphorylase_d"/>
</dbReference>
<dbReference type="InterPro" id="IPR027417">
    <property type="entry name" value="P-loop_NTPase"/>
</dbReference>
<dbReference type="OrthoDB" id="538223at2759"/>
<dbReference type="SUPFAM" id="SSF53167">
    <property type="entry name" value="Purine and uridine phosphorylases"/>
    <property type="match status" value="1"/>
</dbReference>
<dbReference type="PANTHER" id="PTHR46082">
    <property type="entry name" value="ATP/GTP-BINDING PROTEIN-RELATED"/>
    <property type="match status" value="1"/>
</dbReference>
<dbReference type="InterPro" id="IPR011047">
    <property type="entry name" value="Quinoprotein_ADH-like_sf"/>
</dbReference>
<keyword evidence="5" id="KW-1185">Reference proteome</keyword>
<evidence type="ECO:0008006" key="6">
    <source>
        <dbReference type="Google" id="ProtNLM"/>
    </source>
</evidence>
<keyword evidence="1" id="KW-0677">Repeat</keyword>
<dbReference type="SUPFAM" id="SSF50998">
    <property type="entry name" value="Quinoprotein alcohol dehydrogenase-like"/>
    <property type="match status" value="1"/>
</dbReference>
<organism evidence="4 5">
    <name type="scientific">Gomphillus americanus</name>
    <dbReference type="NCBI Taxonomy" id="1940652"/>
    <lineage>
        <taxon>Eukaryota</taxon>
        <taxon>Fungi</taxon>
        <taxon>Dikarya</taxon>
        <taxon>Ascomycota</taxon>
        <taxon>Pezizomycotina</taxon>
        <taxon>Lecanoromycetes</taxon>
        <taxon>OSLEUM clade</taxon>
        <taxon>Ostropomycetidae</taxon>
        <taxon>Ostropales</taxon>
        <taxon>Graphidaceae</taxon>
        <taxon>Gomphilloideae</taxon>
        <taxon>Gomphillus</taxon>
    </lineage>
</organism>
<evidence type="ECO:0000313" key="4">
    <source>
        <dbReference type="EMBL" id="CAF9919904.1"/>
    </source>
</evidence>
<reference evidence="4" key="1">
    <citation type="submission" date="2021-03" db="EMBL/GenBank/DDBJ databases">
        <authorList>
            <person name="Tagirdzhanova G."/>
        </authorList>
    </citation>
    <scope>NUCLEOTIDE SEQUENCE</scope>
</reference>
<dbReference type="SUPFAM" id="SSF52540">
    <property type="entry name" value="P-loop containing nucleoside triphosphate hydrolases"/>
    <property type="match status" value="1"/>
</dbReference>
<evidence type="ECO:0000256" key="1">
    <source>
        <dbReference type="ARBA" id="ARBA00022737"/>
    </source>
</evidence>
<dbReference type="Gene3D" id="3.40.50.300">
    <property type="entry name" value="P-loop containing nucleotide triphosphate hydrolases"/>
    <property type="match status" value="1"/>
</dbReference>
<proteinExistence type="predicted"/>
<protein>
    <recommendedName>
        <fullName evidence="6">NACHT domain-containing protein</fullName>
    </recommendedName>
</protein>
<dbReference type="Pfam" id="PF01048">
    <property type="entry name" value="PNP_UDP_1"/>
    <property type="match status" value="1"/>
</dbReference>
<sequence>MSLTNDDYTVGWISALPVEYAAAQALLDEEHEDLPSLPSDHNTYTLGRIGKHNVVIAGLPRGTIGTTPAATVATHLLRSFPNVKFGLMVGIGGGVPDIVRLGDIVVSNPDRQTGGIIQYDLGTRTQHGDGFKFMRKGLLSGPPTVVATAITKLSASATRKGYEYHRFHKEMLERYPKMDNYKRPEEDVLYNKDYVHEGEKADCSRCDRTKIIIREAHTESIVHYGLIGSANTVIRDAAQRDELYKQEKIICFEMEAAGLMNDFPCVVIRGICDYCDTHKNKQWQPYASSIAAAYAKELLQTIPAYAVTEMPITKLLAKLDVAENRKEREKYLECLRLLNAADSRIDKKRIEDVKGGLLKDSYKWIFQNQEFLDWRSNGKLLWIKGDPGKGKTMLMCGLMNELNNSVCFFCEATNNANNSASAVLRGLIYAIAQHDPVTLSTVRDKISDLKNLPEGNVWYLLAEIFEEMAAKTDVCVMIDGLDECHTGREDLLRLITKVSANSPLKWIVSSRNYQDIEAILIDGSKLSLELNENLISQAVKSYIGFKTRALARTNDWTSELEGFVCDYLQTHAEATFLWVALVCDNLKKAQPWDTKAMLKTFPSGLDQVYGRMVKVIEESERTCDLAKRILAVATLVVRPVSLMELTKIIKLPDGFQERWLARAVATCGSFLGVRDNIIQFVHETAKEFAHKNITQLFGYGKVHLELFQRSIESMKVELRQDIYDLHGPWTTISDLKVPDPDPLAALKYSCLYWYEHWSQSIARFEEDLENFLRRSFLHWLEAMCLVNELGRALIILERLKSEDARNFAFCFREGIQQAPLQIYFSGLTLAPPNSVIKSTFAAYHPKDIHVLRNEQTGWSTDSISISTDREVEALALNHDESHLAAALGNGELKIWNVATGILQYSCSKATIDMLFSGSYIENWTIKNIAFRQHEPKVVCIMTDYMGAVLGTEFYEGVFLWNFLHGSVEAACPTRDNLPLLFLNICAISPNGNYVAVKGDQRDGNYVAVKGDQRDGSIQILDLNNSSWRHLTQLAPDDIDTLKFSPDGTVIVARKFKHKCQTPKPDVSSMTFYSWKAGEGPIYHILEQISGDFTDRFAVGHYGNQLVHFGQRNTTVYDFLSGNQLWSISKSYSGDYSLDGKYLVVYSGRELELLGAATGDSHSRVQLRERPQHVAIVMRPATKLASYTTKEDHIQILNITTSVPDMKNSGKEIRHIIGLLDKEYTVVIFADAHTEIWSTISNELLWSGPHIFEAVISTPNGLILIEPLDNHSNVMLWKYQNSNMERLFLTQQSSYRYDYLSSSRSPYSIAPAGGLLASTRSGVLFVVDLEDHSERRMFGDGHNLWSPTPALWSASGTEVASILLVELELLYLSVWDVATGSQTFATEVFPGESSGKTHLSWLPDGQIMVTLLVSGTIPMRYHLEVWSLKSKKLSKRLSFDIGAKVFPRTELWISPDHCRAVIRADSYSKMRYILLDINQGNSLDSLEVPERNKPPSIIKVAEDVIVTTNGHLCFSSDKLRYGTGEDIYYVQDWVMLDDHRFMWIPQELRRASTYMNKCLTLASYNGGYVTLKFQTQSNQLDSGQERETCLGTGRMNSCSYSLPIRLGSWRSL</sequence>
<dbReference type="PANTHER" id="PTHR46082:SF11">
    <property type="entry name" value="AAA+ ATPASE DOMAIN-CONTAINING PROTEIN-RELATED"/>
    <property type="match status" value="1"/>
</dbReference>
<feature type="domain" description="Nephrocystin 3-like N-terminal" evidence="3">
    <location>
        <begin position="361"/>
        <end position="511"/>
    </location>
</feature>
<feature type="domain" description="Nucleoside phosphorylase" evidence="2">
    <location>
        <begin position="10"/>
        <end position="283"/>
    </location>
</feature>
<dbReference type="InterPro" id="IPR035994">
    <property type="entry name" value="Nucleoside_phosphorylase_sf"/>
</dbReference>
<dbReference type="EMBL" id="CAJPDQ010000015">
    <property type="protein sequence ID" value="CAF9919904.1"/>
    <property type="molecule type" value="Genomic_DNA"/>
</dbReference>
<dbReference type="Gene3D" id="2.130.10.10">
    <property type="entry name" value="YVTN repeat-like/Quinoprotein amine dehydrogenase"/>
    <property type="match status" value="2"/>
</dbReference>
<name>A0A8H3FA90_9LECA</name>
<evidence type="ECO:0000259" key="2">
    <source>
        <dbReference type="Pfam" id="PF01048"/>
    </source>
</evidence>
<comment type="caution">
    <text evidence="4">The sequence shown here is derived from an EMBL/GenBank/DDBJ whole genome shotgun (WGS) entry which is preliminary data.</text>
</comment>